<keyword evidence="1" id="KW-1133">Transmembrane helix</keyword>
<proteinExistence type="predicted"/>
<dbReference type="KEGG" id="schv:BRCON_0010"/>
<accession>A0A2Z4Y0U6</accession>
<evidence type="ECO:0000313" key="3">
    <source>
        <dbReference type="Proteomes" id="UP000262583"/>
    </source>
</evidence>
<organism evidence="2 3">
    <name type="scientific">Sumerlaea chitinivorans</name>
    <dbReference type="NCBI Taxonomy" id="2250252"/>
    <lineage>
        <taxon>Bacteria</taxon>
        <taxon>Candidatus Sumerlaeota</taxon>
        <taxon>Candidatus Sumerlaeia</taxon>
        <taxon>Candidatus Sumerlaeales</taxon>
        <taxon>Candidatus Sumerlaeaceae</taxon>
        <taxon>Candidatus Sumerlaea</taxon>
    </lineage>
</organism>
<dbReference type="Pfam" id="PF07676">
    <property type="entry name" value="PD40"/>
    <property type="match status" value="1"/>
</dbReference>
<reference evidence="2 3" key="1">
    <citation type="submission" date="2018-05" db="EMBL/GenBank/DDBJ databases">
        <title>A metagenomic window into the 2 km-deep terrestrial subsurface aquifer revealed taxonomically and functionally diverse microbial community comprising novel uncultured bacterial lineages.</title>
        <authorList>
            <person name="Kadnikov V.V."/>
            <person name="Mardanov A.V."/>
            <person name="Beletsky A.V."/>
            <person name="Banks D."/>
            <person name="Pimenov N.V."/>
            <person name="Frank Y.A."/>
            <person name="Karnachuk O.V."/>
            <person name="Ravin N.V."/>
        </authorList>
    </citation>
    <scope>NUCLEOTIDE SEQUENCE [LARGE SCALE GENOMIC DNA]</scope>
    <source>
        <strain evidence="2">BY</strain>
    </source>
</reference>
<dbReference type="Gene3D" id="2.120.10.30">
    <property type="entry name" value="TolB, C-terminal domain"/>
    <property type="match status" value="1"/>
</dbReference>
<feature type="transmembrane region" description="Helical" evidence="1">
    <location>
        <begin position="45"/>
        <end position="67"/>
    </location>
</feature>
<dbReference type="InterPro" id="IPR011659">
    <property type="entry name" value="WD40"/>
</dbReference>
<evidence type="ECO:0000313" key="2">
    <source>
        <dbReference type="EMBL" id="AXA34787.1"/>
    </source>
</evidence>
<evidence type="ECO:0000256" key="1">
    <source>
        <dbReference type="SAM" id="Phobius"/>
    </source>
</evidence>
<gene>
    <name evidence="2" type="ORF">BRCON_0010</name>
</gene>
<name>A0A2Z4Y0U6_SUMC1</name>
<dbReference type="AlphaFoldDB" id="A0A2Z4Y0U6"/>
<dbReference type="EMBL" id="CP030759">
    <property type="protein sequence ID" value="AXA34787.1"/>
    <property type="molecule type" value="Genomic_DNA"/>
</dbReference>
<keyword evidence="1" id="KW-0812">Transmembrane</keyword>
<protein>
    <submittedName>
        <fullName evidence="2">Uncharacterized protein</fullName>
    </submittedName>
</protein>
<keyword evidence="1" id="KW-0472">Membrane</keyword>
<sequence>MSASSLKLDFRQGAAFIKEERAWLFSCRRDDFSNPGGATVRVRRVCALFLTIFLLGASITHGAPAFFAVNGQLLRFDGNVAKRASVRSTAPMSVQRVWGAFRDDTVVATLGPSSAQSASEGFHDGQVPAGGQAVLLDADGTVRKVLADGVLRAFPSPSTECVALVFVDRSLALWREEALTTLSLPGKVSHLAWSPDSTRMAVVVYPPDWSENAVNNARTTADFLRLQQSKILLVDALSHNVVATLVDDGGTNYNPFFSPDGSALYYIHLDVMRDDGGLFRLQLNAPEPASPVQLTQVGEGEGGVPIGRVGTYRWLKGGQILVFEAGKPDGSGVIWQMSWNGTRAAPLSVGRFPQPLDEARIAVLGADQTPMILSIREDNGR</sequence>
<dbReference type="SUPFAM" id="SSF82171">
    <property type="entry name" value="DPP6 N-terminal domain-like"/>
    <property type="match status" value="1"/>
</dbReference>
<dbReference type="Proteomes" id="UP000262583">
    <property type="component" value="Chromosome"/>
</dbReference>
<dbReference type="InterPro" id="IPR011042">
    <property type="entry name" value="6-blade_b-propeller_TolB-like"/>
</dbReference>